<dbReference type="Proteomes" id="UP000006039">
    <property type="component" value="Unassembled WGS sequence"/>
</dbReference>
<feature type="compositionally biased region" description="Basic and acidic residues" evidence="1">
    <location>
        <begin position="45"/>
        <end position="65"/>
    </location>
</feature>
<organism evidence="2">
    <name type="scientific">Gaeumannomyces tritici (strain R3-111a-1)</name>
    <name type="common">Wheat and barley take-all root rot fungus</name>
    <name type="synonym">Gaeumannomyces graminis var. tritici</name>
    <dbReference type="NCBI Taxonomy" id="644352"/>
    <lineage>
        <taxon>Eukaryota</taxon>
        <taxon>Fungi</taxon>
        <taxon>Dikarya</taxon>
        <taxon>Ascomycota</taxon>
        <taxon>Pezizomycotina</taxon>
        <taxon>Sordariomycetes</taxon>
        <taxon>Sordariomycetidae</taxon>
        <taxon>Magnaporthales</taxon>
        <taxon>Magnaporthaceae</taxon>
        <taxon>Gaeumannomyces</taxon>
    </lineage>
</organism>
<reference evidence="3" key="5">
    <citation type="submission" date="2018-04" db="UniProtKB">
        <authorList>
            <consortium name="EnsemblFungi"/>
        </authorList>
    </citation>
    <scope>IDENTIFICATION</scope>
    <source>
        <strain evidence="3">R3-111a-1</strain>
    </source>
</reference>
<evidence type="ECO:0000313" key="4">
    <source>
        <dbReference type="Proteomes" id="UP000006039"/>
    </source>
</evidence>
<sequence length="181" mass="20534">MYTQPVRPAEPARAGAYPIFWPGRVRLVYRGTWRRSEERRYVKAQRVMDNRRDKAVESGSHDQKHPDHRRRDSKTHCQFGKSATLRPGMVGNYLEWGLASRGPSRAISRPGAACNKTGSLVVGATRGARGWQSPSRPRCAGGKAKERALRTPLKPRWCWRLLEPEAVRRKLPSVPGYYLGT</sequence>
<dbReference type="HOGENOM" id="CLU_1489110_0_0_1"/>
<gene>
    <name evidence="3" type="primary">20351604</name>
    <name evidence="2" type="ORF">GGTG_11146</name>
</gene>
<reference evidence="4" key="1">
    <citation type="submission" date="2010-07" db="EMBL/GenBank/DDBJ databases">
        <title>The genome sequence of Gaeumannomyces graminis var. tritici strain R3-111a-1.</title>
        <authorList>
            <consortium name="The Broad Institute Genome Sequencing Platform"/>
            <person name="Ma L.-J."/>
            <person name="Dead R."/>
            <person name="Young S."/>
            <person name="Zeng Q."/>
            <person name="Koehrsen M."/>
            <person name="Alvarado L."/>
            <person name="Berlin A."/>
            <person name="Chapman S.B."/>
            <person name="Chen Z."/>
            <person name="Freedman E."/>
            <person name="Gellesch M."/>
            <person name="Goldberg J."/>
            <person name="Griggs A."/>
            <person name="Gujja S."/>
            <person name="Heilman E.R."/>
            <person name="Heiman D."/>
            <person name="Hepburn T."/>
            <person name="Howarth C."/>
            <person name="Jen D."/>
            <person name="Larson L."/>
            <person name="Mehta T."/>
            <person name="Neiman D."/>
            <person name="Pearson M."/>
            <person name="Roberts A."/>
            <person name="Saif S."/>
            <person name="Shea T."/>
            <person name="Shenoy N."/>
            <person name="Sisk P."/>
            <person name="Stolte C."/>
            <person name="Sykes S."/>
            <person name="Walk T."/>
            <person name="White J."/>
            <person name="Yandava C."/>
            <person name="Haas B."/>
            <person name="Nusbaum C."/>
            <person name="Birren B."/>
        </authorList>
    </citation>
    <scope>NUCLEOTIDE SEQUENCE [LARGE SCALE GENOMIC DNA]</scope>
    <source>
        <strain evidence="4">R3-111a-1</strain>
    </source>
</reference>
<feature type="region of interest" description="Disordered" evidence="1">
    <location>
        <begin position="126"/>
        <end position="146"/>
    </location>
</feature>
<evidence type="ECO:0000313" key="2">
    <source>
        <dbReference type="EMBL" id="EJT71893.1"/>
    </source>
</evidence>
<accession>J3PCC3</accession>
<feature type="region of interest" description="Disordered" evidence="1">
    <location>
        <begin position="45"/>
        <end position="76"/>
    </location>
</feature>
<dbReference type="EMBL" id="GL385400">
    <property type="protein sequence ID" value="EJT71893.1"/>
    <property type="molecule type" value="Genomic_DNA"/>
</dbReference>
<name>J3PCC3_GAET3</name>
<protein>
    <submittedName>
        <fullName evidence="2 3">Uncharacterized protein</fullName>
    </submittedName>
</protein>
<reference evidence="3" key="4">
    <citation type="journal article" date="2015" name="G3 (Bethesda)">
        <title>Genome sequences of three phytopathogenic species of the Magnaporthaceae family of fungi.</title>
        <authorList>
            <person name="Okagaki L.H."/>
            <person name="Nunes C.C."/>
            <person name="Sailsbery J."/>
            <person name="Clay B."/>
            <person name="Brown D."/>
            <person name="John T."/>
            <person name="Oh Y."/>
            <person name="Young N."/>
            <person name="Fitzgerald M."/>
            <person name="Haas B.J."/>
            <person name="Zeng Q."/>
            <person name="Young S."/>
            <person name="Adiconis X."/>
            <person name="Fan L."/>
            <person name="Levin J.Z."/>
            <person name="Mitchell T.K."/>
            <person name="Okubara P.A."/>
            <person name="Farman M.L."/>
            <person name="Kohn L.M."/>
            <person name="Birren B."/>
            <person name="Ma L.-J."/>
            <person name="Dean R.A."/>
        </authorList>
    </citation>
    <scope>NUCLEOTIDE SEQUENCE</scope>
    <source>
        <strain evidence="3">R3-111a-1</strain>
    </source>
</reference>
<dbReference type="EnsemblFungi" id="EJT71893">
    <property type="protein sequence ID" value="EJT71893"/>
    <property type="gene ID" value="GGTG_11146"/>
</dbReference>
<evidence type="ECO:0000313" key="3">
    <source>
        <dbReference type="EnsemblFungi" id="EJT71893"/>
    </source>
</evidence>
<dbReference type="GeneID" id="20351604"/>
<dbReference type="RefSeq" id="XP_009227290.1">
    <property type="nucleotide sequence ID" value="XM_009229026.1"/>
</dbReference>
<proteinExistence type="predicted"/>
<evidence type="ECO:0000256" key="1">
    <source>
        <dbReference type="SAM" id="MobiDB-lite"/>
    </source>
</evidence>
<dbReference type="VEuPathDB" id="FungiDB:GGTG_11146"/>
<dbReference type="AlphaFoldDB" id="J3PCC3"/>
<reference evidence="2" key="2">
    <citation type="submission" date="2010-07" db="EMBL/GenBank/DDBJ databases">
        <authorList>
            <consortium name="The Broad Institute Genome Sequencing Platform"/>
            <consortium name="Broad Institute Genome Sequencing Center for Infectious Disease"/>
            <person name="Ma L.-J."/>
            <person name="Dead R."/>
            <person name="Young S."/>
            <person name="Zeng Q."/>
            <person name="Koehrsen M."/>
            <person name="Alvarado L."/>
            <person name="Berlin A."/>
            <person name="Chapman S.B."/>
            <person name="Chen Z."/>
            <person name="Freedman E."/>
            <person name="Gellesch M."/>
            <person name="Goldberg J."/>
            <person name="Griggs A."/>
            <person name="Gujja S."/>
            <person name="Heilman E.R."/>
            <person name="Heiman D."/>
            <person name="Hepburn T."/>
            <person name="Howarth C."/>
            <person name="Jen D."/>
            <person name="Larson L."/>
            <person name="Mehta T."/>
            <person name="Neiman D."/>
            <person name="Pearson M."/>
            <person name="Roberts A."/>
            <person name="Saif S."/>
            <person name="Shea T."/>
            <person name="Shenoy N."/>
            <person name="Sisk P."/>
            <person name="Stolte C."/>
            <person name="Sykes S."/>
            <person name="Walk T."/>
            <person name="White J."/>
            <person name="Yandava C."/>
            <person name="Haas B."/>
            <person name="Nusbaum C."/>
            <person name="Birren B."/>
        </authorList>
    </citation>
    <scope>NUCLEOTIDE SEQUENCE</scope>
    <source>
        <strain evidence="2">R3-111a-1</strain>
    </source>
</reference>
<reference evidence="2" key="3">
    <citation type="submission" date="2010-09" db="EMBL/GenBank/DDBJ databases">
        <title>Annotation of Gaeumannomyces graminis var. tritici R3-111a-1.</title>
        <authorList>
            <consortium name="The Broad Institute Genome Sequencing Platform"/>
            <person name="Ma L.-J."/>
            <person name="Dead R."/>
            <person name="Young S.K."/>
            <person name="Zeng Q."/>
            <person name="Gargeya S."/>
            <person name="Fitzgerald M."/>
            <person name="Haas B."/>
            <person name="Abouelleil A."/>
            <person name="Alvarado L."/>
            <person name="Arachchi H.M."/>
            <person name="Berlin A."/>
            <person name="Brown A."/>
            <person name="Chapman S.B."/>
            <person name="Chen Z."/>
            <person name="Dunbar C."/>
            <person name="Freedman E."/>
            <person name="Gearin G."/>
            <person name="Gellesch M."/>
            <person name="Goldberg J."/>
            <person name="Griggs A."/>
            <person name="Gujja S."/>
            <person name="Heiman D."/>
            <person name="Howarth C."/>
            <person name="Larson L."/>
            <person name="Lui A."/>
            <person name="MacDonald P.J.P."/>
            <person name="Mehta T."/>
            <person name="Montmayeur A."/>
            <person name="Murphy C."/>
            <person name="Neiman D."/>
            <person name="Pearson M."/>
            <person name="Priest M."/>
            <person name="Roberts A."/>
            <person name="Saif S."/>
            <person name="Shea T."/>
            <person name="Shenoy N."/>
            <person name="Sisk P."/>
            <person name="Stolte C."/>
            <person name="Sykes S."/>
            <person name="Yandava C."/>
            <person name="Wortman J."/>
            <person name="Nusbaum C."/>
            <person name="Birren B."/>
        </authorList>
    </citation>
    <scope>NUCLEOTIDE SEQUENCE</scope>
    <source>
        <strain evidence="2">R3-111a-1</strain>
    </source>
</reference>
<keyword evidence="4" id="KW-1185">Reference proteome</keyword>